<feature type="compositionally biased region" description="Low complexity" evidence="1">
    <location>
        <begin position="35"/>
        <end position="47"/>
    </location>
</feature>
<name>A0A979FG51_HYAAZ</name>
<dbReference type="Proteomes" id="UP000694843">
    <property type="component" value="Unplaced"/>
</dbReference>
<proteinExistence type="predicted"/>
<dbReference type="OrthoDB" id="10677797at2759"/>
<organism evidence="2 3">
    <name type="scientific">Hyalella azteca</name>
    <name type="common">Amphipod</name>
    <dbReference type="NCBI Taxonomy" id="294128"/>
    <lineage>
        <taxon>Eukaryota</taxon>
        <taxon>Metazoa</taxon>
        <taxon>Ecdysozoa</taxon>
        <taxon>Arthropoda</taxon>
        <taxon>Crustacea</taxon>
        <taxon>Multicrustacea</taxon>
        <taxon>Malacostraca</taxon>
        <taxon>Eumalacostraca</taxon>
        <taxon>Peracarida</taxon>
        <taxon>Amphipoda</taxon>
        <taxon>Senticaudata</taxon>
        <taxon>Talitrida</taxon>
        <taxon>Talitroidea</taxon>
        <taxon>Hyalellidae</taxon>
        <taxon>Hyalella</taxon>
    </lineage>
</organism>
<gene>
    <name evidence="3" type="primary">LOC125177702</name>
</gene>
<feature type="compositionally biased region" description="Polar residues" evidence="1">
    <location>
        <begin position="353"/>
        <end position="370"/>
    </location>
</feature>
<dbReference type="GeneID" id="125177702"/>
<dbReference type="AlphaFoldDB" id="A0A979FG51"/>
<evidence type="ECO:0000313" key="2">
    <source>
        <dbReference type="Proteomes" id="UP000694843"/>
    </source>
</evidence>
<feature type="compositionally biased region" description="Basic and acidic residues" evidence="1">
    <location>
        <begin position="62"/>
        <end position="82"/>
    </location>
</feature>
<evidence type="ECO:0000313" key="3">
    <source>
        <dbReference type="RefSeq" id="XP_047735899.1"/>
    </source>
</evidence>
<feature type="region of interest" description="Disordered" evidence="1">
    <location>
        <begin position="335"/>
        <end position="370"/>
    </location>
</feature>
<sequence>MAESIFESLQDVTRNIFLQVQDSVVGWMLPGLISSSHGGPSSPGPSSTKDSRGNPTTPSPGVRKDPSAPKDPSSSEKLHNKEDICPSIVRKRSLCLKGVETARLVESDRNLRMLPLWTFGIGWLIGLMPMRALLEDLYARAIGQQGDAEECDAIFPECFQPQEPNTLFPARSQLRQREELVVGSEYGPDILVPGVPLSQEMVETQVDSKTSGNFLFSKQSELQERAGLGRVPTSDIHEDGKFPKWVKIEIHDSESATQEESSSTYEELLSNETQKKITSAISISDLKDEEPGNETLVQDLLFLESKLPVSESPIYVPKDSIPLKPTIMLRKHKVTHEKPLEHSFPQSKRGVSPSPSTELTSGATPSWTKKHSIQTPSWIDHHFEMTSFGTGQNTSVSPTTNNVTLLKEFKDYFARLSHIFSNPNSSSAAQSDWSHVTGDAWLRKRRSFFDLHEIIEGRLK</sequence>
<reference evidence="3" key="1">
    <citation type="submission" date="2025-08" db="UniProtKB">
        <authorList>
            <consortium name="RefSeq"/>
        </authorList>
    </citation>
    <scope>IDENTIFICATION</scope>
    <source>
        <tissue evidence="3">Whole organism</tissue>
    </source>
</reference>
<evidence type="ECO:0000256" key="1">
    <source>
        <dbReference type="SAM" id="MobiDB-lite"/>
    </source>
</evidence>
<accession>A0A979FG51</accession>
<dbReference type="KEGG" id="hazt:125177702"/>
<feature type="region of interest" description="Disordered" evidence="1">
    <location>
        <begin position="35"/>
        <end position="82"/>
    </location>
</feature>
<dbReference type="RefSeq" id="XP_047735899.1">
    <property type="nucleotide sequence ID" value="XM_047879943.1"/>
</dbReference>
<keyword evidence="2" id="KW-1185">Reference proteome</keyword>
<protein>
    <submittedName>
        <fullName evidence="3">Uncharacterized protein LOC125177702</fullName>
    </submittedName>
</protein>